<evidence type="ECO:0000256" key="2">
    <source>
        <dbReference type="ARBA" id="ARBA00012438"/>
    </source>
</evidence>
<dbReference type="Proteomes" id="UP000664277">
    <property type="component" value="Unassembled WGS sequence"/>
</dbReference>
<dbReference type="InterPro" id="IPR013655">
    <property type="entry name" value="PAS_fold_3"/>
</dbReference>
<dbReference type="PANTHER" id="PTHR43304:SF1">
    <property type="entry name" value="PAC DOMAIN-CONTAINING PROTEIN"/>
    <property type="match status" value="1"/>
</dbReference>
<feature type="domain" description="PAS" evidence="7">
    <location>
        <begin position="303"/>
        <end position="373"/>
    </location>
</feature>
<dbReference type="InterPro" id="IPR001610">
    <property type="entry name" value="PAC"/>
</dbReference>
<feature type="domain" description="PAS" evidence="7">
    <location>
        <begin position="176"/>
        <end position="233"/>
    </location>
</feature>
<dbReference type="InterPro" id="IPR000014">
    <property type="entry name" value="PAS"/>
</dbReference>
<gene>
    <name evidence="9" type="ORF">J0M35_14630</name>
</gene>
<dbReference type="PROSITE" id="PS50113">
    <property type="entry name" value="PAC"/>
    <property type="match status" value="1"/>
</dbReference>
<feature type="domain" description="PAC" evidence="8">
    <location>
        <begin position="250"/>
        <end position="302"/>
    </location>
</feature>
<dbReference type="SUPFAM" id="SSF55785">
    <property type="entry name" value="PYP-like sensor domain (PAS domain)"/>
    <property type="match status" value="3"/>
</dbReference>
<dbReference type="CDD" id="cd00130">
    <property type="entry name" value="PAS"/>
    <property type="match status" value="3"/>
</dbReference>
<comment type="caution">
    <text evidence="9">The sequence shown here is derived from an EMBL/GenBank/DDBJ whole genome shotgun (WGS) entry which is preliminary data.</text>
</comment>
<evidence type="ECO:0000256" key="4">
    <source>
        <dbReference type="ARBA" id="ARBA00022679"/>
    </source>
</evidence>
<dbReference type="EMBL" id="JAFLCK010000022">
    <property type="protein sequence ID" value="MBN8661598.1"/>
    <property type="molecule type" value="Genomic_DNA"/>
</dbReference>
<sequence length="439" mass="49971">MKSPSGLAPGHLSKMKYRNIQLEKTKKVKLLQELIAQAKVRIDNLEKAVNDEDCLALSRIVSSEPGLVLQMSLDLRLIRVNHSFARFTGYSHELRRGQSVDIFFDQETMELLKGGCAQIKSGLGFEPIEVGLKCQGGKTKTALLGLTRIGSEQDELIAYFLDIDERTKLAEKLAYKEANLRALTSVIPQLLWVSDAEGAVIYANDKFYAYTGIAKEREEEPLLWAHLLHPSDQVNFSGVGFSVGEIYADFQSEVRICDKDGVYKWHLLKVVPFFDADRASLNWLTIAADIDEQRRVTDALMASEEQLRLIADALPQIVWTADAVGQIDFWNHRWFEYTGLTAQQSSHGGWRLLIHSEDLPVYDQAWSEALTKGEAFEVQFRLKRVLGLNRHRRGRDRDSVSRDYLWHLCRAVPVKEASGKVLRWFGTWTEVQDHHISLN</sequence>
<comment type="catalytic activity">
    <reaction evidence="1">
        <text>ATP + protein L-histidine = ADP + protein N-phospho-L-histidine.</text>
        <dbReference type="EC" id="2.7.13.3"/>
    </reaction>
</comment>
<dbReference type="NCBIfam" id="TIGR00229">
    <property type="entry name" value="sensory_box"/>
    <property type="match status" value="3"/>
</dbReference>
<dbReference type="Pfam" id="PF08447">
    <property type="entry name" value="PAS_3"/>
    <property type="match status" value="2"/>
</dbReference>
<dbReference type="EC" id="2.7.13.3" evidence="2"/>
<evidence type="ECO:0000259" key="8">
    <source>
        <dbReference type="PROSITE" id="PS50113"/>
    </source>
</evidence>
<dbReference type="SMART" id="SM00086">
    <property type="entry name" value="PAC"/>
    <property type="match status" value="2"/>
</dbReference>
<dbReference type="Gene3D" id="3.30.450.20">
    <property type="entry name" value="PAS domain"/>
    <property type="match status" value="3"/>
</dbReference>
<reference evidence="9" key="1">
    <citation type="submission" date="2021-02" db="EMBL/GenBank/DDBJ databases">
        <title>Genome-Resolved Metagenomics of a Microbial Community Performing Photosynthetic Biological Nutrient Removal.</title>
        <authorList>
            <person name="Mcdaniel E.A."/>
        </authorList>
    </citation>
    <scope>NUCLEOTIDE SEQUENCE</scope>
    <source>
        <strain evidence="9">UWPOB_OBS1</strain>
    </source>
</reference>
<evidence type="ECO:0000256" key="5">
    <source>
        <dbReference type="ARBA" id="ARBA00022777"/>
    </source>
</evidence>
<evidence type="ECO:0000259" key="7">
    <source>
        <dbReference type="PROSITE" id="PS50112"/>
    </source>
</evidence>
<keyword evidence="4" id="KW-0808">Transferase</keyword>
<dbReference type="PANTHER" id="PTHR43304">
    <property type="entry name" value="PHYTOCHROME-LIKE PROTEIN CPH1"/>
    <property type="match status" value="1"/>
</dbReference>
<dbReference type="InterPro" id="IPR000700">
    <property type="entry name" value="PAS-assoc_C"/>
</dbReference>
<evidence type="ECO:0000256" key="6">
    <source>
        <dbReference type="SAM" id="Coils"/>
    </source>
</evidence>
<dbReference type="InterPro" id="IPR035965">
    <property type="entry name" value="PAS-like_dom_sf"/>
</dbReference>
<feature type="coiled-coil region" evidence="6">
    <location>
        <begin position="28"/>
        <end position="55"/>
    </location>
</feature>
<keyword evidence="5" id="KW-0418">Kinase</keyword>
<dbReference type="AlphaFoldDB" id="A0A8J7PH68"/>
<evidence type="ECO:0000256" key="1">
    <source>
        <dbReference type="ARBA" id="ARBA00000085"/>
    </source>
</evidence>
<proteinExistence type="predicted"/>
<evidence type="ECO:0000313" key="10">
    <source>
        <dbReference type="Proteomes" id="UP000664277"/>
    </source>
</evidence>
<accession>A0A8J7PH68</accession>
<dbReference type="Pfam" id="PF13426">
    <property type="entry name" value="PAS_9"/>
    <property type="match status" value="1"/>
</dbReference>
<evidence type="ECO:0000256" key="3">
    <source>
        <dbReference type="ARBA" id="ARBA00022553"/>
    </source>
</evidence>
<keyword evidence="6" id="KW-0175">Coiled coil</keyword>
<dbReference type="SMART" id="SM00091">
    <property type="entry name" value="PAS"/>
    <property type="match status" value="3"/>
</dbReference>
<dbReference type="GO" id="GO:0004673">
    <property type="term" value="F:protein histidine kinase activity"/>
    <property type="evidence" value="ECO:0007669"/>
    <property type="project" value="UniProtKB-EC"/>
</dbReference>
<keyword evidence="3" id="KW-0597">Phosphoprotein</keyword>
<organism evidence="9 10">
    <name type="scientific">Candidatus Obscuribacter phosphatis</name>
    <dbReference type="NCBI Taxonomy" id="1906157"/>
    <lineage>
        <taxon>Bacteria</taxon>
        <taxon>Bacillati</taxon>
        <taxon>Candidatus Melainabacteria</taxon>
        <taxon>Candidatus Obscuribacterales</taxon>
        <taxon>Candidatus Obscuribacteraceae</taxon>
        <taxon>Candidatus Obscuribacter</taxon>
    </lineage>
</organism>
<protein>
    <recommendedName>
        <fullName evidence="2">histidine kinase</fullName>
        <ecNumber evidence="2">2.7.13.3</ecNumber>
    </recommendedName>
</protein>
<dbReference type="InterPro" id="IPR052162">
    <property type="entry name" value="Sensor_kinase/Photoreceptor"/>
</dbReference>
<evidence type="ECO:0000313" key="9">
    <source>
        <dbReference type="EMBL" id="MBN8661598.1"/>
    </source>
</evidence>
<dbReference type="PROSITE" id="PS50112">
    <property type="entry name" value="PAS"/>
    <property type="match status" value="2"/>
</dbReference>
<dbReference type="FunFam" id="3.30.450.20:FF:000099">
    <property type="entry name" value="Sensory box sensor histidine kinase"/>
    <property type="match status" value="1"/>
</dbReference>
<name>A0A8J7PH68_9BACT</name>